<name>A0A9J6RBS9_9BACI</name>
<dbReference type="InterPro" id="IPR003593">
    <property type="entry name" value="AAA+_ATPase"/>
</dbReference>
<evidence type="ECO:0000256" key="4">
    <source>
        <dbReference type="ARBA" id="ARBA00022840"/>
    </source>
</evidence>
<dbReference type="Proteomes" id="UP001084197">
    <property type="component" value="Unassembled WGS sequence"/>
</dbReference>
<dbReference type="SMART" id="SM00382">
    <property type="entry name" value="AAA"/>
    <property type="match status" value="1"/>
</dbReference>
<dbReference type="Gene3D" id="3.40.50.300">
    <property type="entry name" value="P-loop containing nucleotide triphosphate hydrolases"/>
    <property type="match status" value="1"/>
</dbReference>
<organism evidence="6 7">
    <name type="scientific">Natronobacillus azotifigens</name>
    <dbReference type="NCBI Taxonomy" id="472978"/>
    <lineage>
        <taxon>Bacteria</taxon>
        <taxon>Bacillati</taxon>
        <taxon>Bacillota</taxon>
        <taxon>Bacilli</taxon>
        <taxon>Bacillales</taxon>
        <taxon>Bacillaceae</taxon>
        <taxon>Natronobacillus</taxon>
    </lineage>
</organism>
<evidence type="ECO:0000256" key="3">
    <source>
        <dbReference type="ARBA" id="ARBA00022741"/>
    </source>
</evidence>
<gene>
    <name evidence="6" type="ORF">OWO01_06035</name>
</gene>
<dbReference type="InterPro" id="IPR017871">
    <property type="entry name" value="ABC_transporter-like_CS"/>
</dbReference>
<proteinExistence type="predicted"/>
<dbReference type="GO" id="GO:0005524">
    <property type="term" value="F:ATP binding"/>
    <property type="evidence" value="ECO:0007669"/>
    <property type="project" value="UniProtKB-KW"/>
</dbReference>
<evidence type="ECO:0000256" key="2">
    <source>
        <dbReference type="ARBA" id="ARBA00022448"/>
    </source>
</evidence>
<dbReference type="GO" id="GO:0005886">
    <property type="term" value="C:plasma membrane"/>
    <property type="evidence" value="ECO:0007669"/>
    <property type="project" value="UniProtKB-SubCell"/>
</dbReference>
<reference evidence="6" key="1">
    <citation type="submission" date="2022-11" db="EMBL/GenBank/DDBJ databases">
        <title>WGS of Natronobacillus azotifigens 24KS-1, an anaerobic diazotrophic haloalkaliphile from soda-rich habitats.</title>
        <authorList>
            <person name="Sorokin D.Y."/>
            <person name="Merkel A.Y."/>
        </authorList>
    </citation>
    <scope>NUCLEOTIDE SEQUENCE</scope>
    <source>
        <strain evidence="6">24KS-1</strain>
    </source>
</reference>
<sequence length="258" mass="29111">MVLELKGVGLQRNGSWILQDIDWTIKSGENWVLLGLNGAGKTALLHMLCGYYFPTKGEVTVLGRRFGKDIMGDELRRQIGIVSSTIQERFYDSDSAYQIVLSGGFASIGLYETPTDAMRDRAKELLKELGCYGYANRSFYTLSQGERQRVMIARALMADPKLLILDEPTNGLDFLAKEQLLSSIEQISQSKGNPTIIYVTHHVDEILPSFQKTLLLKEGRVFKANKTSEILTEQVLMNFFGVEVSLNWLHERPTLLKK</sequence>
<dbReference type="PROSITE" id="PS50893">
    <property type="entry name" value="ABC_TRANSPORTER_2"/>
    <property type="match status" value="1"/>
</dbReference>
<evidence type="ECO:0000313" key="6">
    <source>
        <dbReference type="EMBL" id="MCZ0702764.1"/>
    </source>
</evidence>
<dbReference type="PANTHER" id="PTHR43158">
    <property type="entry name" value="SKFA PEPTIDE EXPORT ATP-BINDING PROTEIN SKFE"/>
    <property type="match status" value="1"/>
</dbReference>
<comment type="subcellular location">
    <subcellularLocation>
        <location evidence="1">Cell membrane</location>
        <topology evidence="1">Peripheral membrane protein</topology>
    </subcellularLocation>
</comment>
<dbReference type="PANTHER" id="PTHR43158:SF2">
    <property type="entry name" value="SKFA PEPTIDE EXPORT ATP-BINDING PROTEIN SKFE"/>
    <property type="match status" value="1"/>
</dbReference>
<comment type="caution">
    <text evidence="6">The sequence shown here is derived from an EMBL/GenBank/DDBJ whole genome shotgun (WGS) entry which is preliminary data.</text>
</comment>
<evidence type="ECO:0000313" key="7">
    <source>
        <dbReference type="Proteomes" id="UP001084197"/>
    </source>
</evidence>
<dbReference type="GO" id="GO:0016887">
    <property type="term" value="F:ATP hydrolysis activity"/>
    <property type="evidence" value="ECO:0007669"/>
    <property type="project" value="InterPro"/>
</dbReference>
<keyword evidence="3" id="KW-0547">Nucleotide-binding</keyword>
<dbReference type="EMBL" id="JAPRAT010000008">
    <property type="protein sequence ID" value="MCZ0702764.1"/>
    <property type="molecule type" value="Genomic_DNA"/>
</dbReference>
<dbReference type="CDD" id="cd03225">
    <property type="entry name" value="ABC_cobalt_CbiO_domain1"/>
    <property type="match status" value="1"/>
</dbReference>
<accession>A0A9J6RBS9</accession>
<dbReference type="AlphaFoldDB" id="A0A9J6RBS9"/>
<keyword evidence="7" id="KW-1185">Reference proteome</keyword>
<dbReference type="InterPro" id="IPR015856">
    <property type="entry name" value="ABC_transpr_CbiO/EcfA_su"/>
</dbReference>
<dbReference type="InterPro" id="IPR003439">
    <property type="entry name" value="ABC_transporter-like_ATP-bd"/>
</dbReference>
<dbReference type="GO" id="GO:0022857">
    <property type="term" value="F:transmembrane transporter activity"/>
    <property type="evidence" value="ECO:0007669"/>
    <property type="project" value="UniProtKB-ARBA"/>
</dbReference>
<dbReference type="SUPFAM" id="SSF52540">
    <property type="entry name" value="P-loop containing nucleoside triphosphate hydrolases"/>
    <property type="match status" value="1"/>
</dbReference>
<protein>
    <submittedName>
        <fullName evidence="6">ABC transporter ATP-binding protein</fullName>
    </submittedName>
</protein>
<keyword evidence="4 6" id="KW-0067">ATP-binding</keyword>
<evidence type="ECO:0000256" key="1">
    <source>
        <dbReference type="ARBA" id="ARBA00004202"/>
    </source>
</evidence>
<dbReference type="Pfam" id="PF00005">
    <property type="entry name" value="ABC_tran"/>
    <property type="match status" value="1"/>
</dbReference>
<feature type="domain" description="ABC transporter" evidence="5">
    <location>
        <begin position="3"/>
        <end position="243"/>
    </location>
</feature>
<dbReference type="InterPro" id="IPR027417">
    <property type="entry name" value="P-loop_NTPase"/>
</dbReference>
<dbReference type="RefSeq" id="WP_268779533.1">
    <property type="nucleotide sequence ID" value="NZ_JAPRAT010000008.1"/>
</dbReference>
<dbReference type="PROSITE" id="PS00211">
    <property type="entry name" value="ABC_TRANSPORTER_1"/>
    <property type="match status" value="1"/>
</dbReference>
<evidence type="ECO:0000259" key="5">
    <source>
        <dbReference type="PROSITE" id="PS50893"/>
    </source>
</evidence>
<keyword evidence="2" id="KW-0813">Transport</keyword>